<dbReference type="Gene3D" id="3.40.720.10">
    <property type="entry name" value="Alkaline Phosphatase, subunit A"/>
    <property type="match status" value="1"/>
</dbReference>
<dbReference type="AlphaFoldDB" id="A0A846WE87"/>
<dbReference type="PANTHER" id="PTHR10151:SF120">
    <property type="entry name" value="BIS(5'-ADENOSYL)-TRIPHOSPHATASE"/>
    <property type="match status" value="1"/>
</dbReference>
<dbReference type="SUPFAM" id="SSF53649">
    <property type="entry name" value="Alkaline phosphatase-like"/>
    <property type="match status" value="1"/>
</dbReference>
<dbReference type="EMBL" id="JAAXPC010000001">
    <property type="protein sequence ID" value="NKY00132.1"/>
    <property type="molecule type" value="Genomic_DNA"/>
</dbReference>
<accession>A0A846WE87</accession>
<dbReference type="Proteomes" id="UP000563898">
    <property type="component" value="Unassembled WGS sequence"/>
</dbReference>
<evidence type="ECO:0000313" key="1">
    <source>
        <dbReference type="EMBL" id="NKY00132.1"/>
    </source>
</evidence>
<organism evidence="1 2">
    <name type="scientific">Gordonia polyisoprenivorans</name>
    <dbReference type="NCBI Taxonomy" id="84595"/>
    <lineage>
        <taxon>Bacteria</taxon>
        <taxon>Bacillati</taxon>
        <taxon>Actinomycetota</taxon>
        <taxon>Actinomycetes</taxon>
        <taxon>Mycobacteriales</taxon>
        <taxon>Gordoniaceae</taxon>
        <taxon>Gordonia</taxon>
    </lineage>
</organism>
<dbReference type="Pfam" id="PF01663">
    <property type="entry name" value="Phosphodiest"/>
    <property type="match status" value="1"/>
</dbReference>
<proteinExistence type="predicted"/>
<dbReference type="PANTHER" id="PTHR10151">
    <property type="entry name" value="ECTONUCLEOTIDE PYROPHOSPHATASE/PHOSPHODIESTERASE"/>
    <property type="match status" value="1"/>
</dbReference>
<evidence type="ECO:0000313" key="2">
    <source>
        <dbReference type="Proteomes" id="UP000563898"/>
    </source>
</evidence>
<dbReference type="RefSeq" id="WP_006372489.1">
    <property type="nucleotide sequence ID" value="NZ_CP116236.1"/>
</dbReference>
<gene>
    <name evidence="1" type="ORF">HGA05_00870</name>
</gene>
<dbReference type="InterPro" id="IPR002591">
    <property type="entry name" value="Phosphodiest/P_Trfase"/>
</dbReference>
<comment type="caution">
    <text evidence="1">The sequence shown here is derived from an EMBL/GenBank/DDBJ whole genome shotgun (WGS) entry which is preliminary data.</text>
</comment>
<reference evidence="1 2" key="1">
    <citation type="submission" date="2020-04" db="EMBL/GenBank/DDBJ databases">
        <title>MicrobeNet Type strains.</title>
        <authorList>
            <person name="Nicholson A.C."/>
        </authorList>
    </citation>
    <scope>NUCLEOTIDE SEQUENCE [LARGE SCALE GENOMIC DNA]</scope>
    <source>
        <strain evidence="1 2">ATCC BAA-14</strain>
    </source>
</reference>
<dbReference type="GO" id="GO:0016787">
    <property type="term" value="F:hydrolase activity"/>
    <property type="evidence" value="ECO:0007669"/>
    <property type="project" value="UniProtKB-ARBA"/>
</dbReference>
<sequence>MTTDIPGESLDELPPTQWAGHPNTLAGVMGWAAGVLGVGPQPVASMPQVAAADVVLLLVDGLGDRLLHRHADVAPTLSALHATTLRAGFPATTATSITSLTTGTACGLHGIIGYAFRPDDHCRTTGPRRMLNALRWTMDAADGPSAMATYPPDLVAPLAGALAGLAEHGVSISYVMPGEFRGTGLTQVAFRATGRHLAANTPDLVREGVGTALAQRSGRRGFVYAYLSDLDAAGHRYGPGSEEWVRTLCTVDALVADLVADLPADAVLAVTGDHGMLAAGRRVDLDADPLWTAGVEMIAGEPRVRHLYVADGARDDVLATWTAELGAEARVVTREQAVDEAWFGIAVDPDIAQRIGDVVAVARDRTVLVRGDVEPLEARMIGHHGAWTADEQLVPLLVAHG</sequence>
<name>A0A846WE87_9ACTN</name>
<dbReference type="InterPro" id="IPR017850">
    <property type="entry name" value="Alkaline_phosphatase_core_sf"/>
</dbReference>
<protein>
    <submittedName>
        <fullName evidence="1">Alkaline phosphatase family protein</fullName>
    </submittedName>
</protein>